<evidence type="ECO:0000256" key="3">
    <source>
        <dbReference type="ARBA" id="ARBA00022692"/>
    </source>
</evidence>
<reference evidence="15" key="1">
    <citation type="journal article" date="2014" name="Genome Announc.">
        <title>Genome sequence and annotation of Acremonium chrysogenum, producer of the beta-lactam antibiotic cephalosporin C.</title>
        <authorList>
            <person name="Terfehr D."/>
            <person name="Dahlmann T.A."/>
            <person name="Specht T."/>
            <person name="Zadra I."/>
            <person name="Kuernsteiner H."/>
            <person name="Kueck U."/>
        </authorList>
    </citation>
    <scope>NUCLEOTIDE SEQUENCE [LARGE SCALE GENOMIC DNA]</scope>
    <source>
        <strain evidence="15">ATCC 11550 / CBS 779.69 / DSM 880 / IAM 14645 / JCM 23072 / IMI 49137</strain>
    </source>
</reference>
<feature type="transmembrane region" description="Helical" evidence="11">
    <location>
        <begin position="211"/>
        <end position="237"/>
    </location>
</feature>
<evidence type="ECO:0000256" key="9">
    <source>
        <dbReference type="ARBA" id="ARBA00038298"/>
    </source>
</evidence>
<dbReference type="GO" id="GO:0006612">
    <property type="term" value="P:protein targeting to membrane"/>
    <property type="evidence" value="ECO:0007669"/>
    <property type="project" value="TreeGrafter"/>
</dbReference>
<sequence length="392" mass="44712">MPPPGPNNRTATKWTIRLIPFFLAGAFGFSIYVTVAHLCIDYLYRQKRQRATAVAPIVLYFIFFVLTFASYLRTFLAASRNPALVPFNDRRRAAEEHRKTLPKRAREDVEAQHEWLPADQDPDSPGLEAFYTKDVFVCEPDGRPRWCTLCWHWKPDRAHHSTDLGRCVRKMDHLCPWFTFYCSLAIAVCIGTAGYCLALQQREGMSVDGRIVAMLALGGLFGFFTIGMTMTSLKYVFDNITNIDVLRKSQEFFLAVRVPLDSPPTQQYHTITYPLARPAGLTRGPNGQPLAPRDDLARRTFAVLRTDKGENPWDLGAWRNFKTVMGNNALEWLLPIRHSPCCNHDSPKGDYEFGPLIPELKRRYQLPELKDDDGSATSGNGIEMRERSHARR</sequence>
<dbReference type="PANTHER" id="PTHR22883:SF23">
    <property type="entry name" value="PALMITOYLTRANSFERASE ZDHHC6"/>
    <property type="match status" value="1"/>
</dbReference>
<keyword evidence="15" id="KW-1185">Reference proteome</keyword>
<comment type="caution">
    <text evidence="14">The sequence shown here is derived from an EMBL/GenBank/DDBJ whole genome shotgun (WGS) entry which is preliminary data.</text>
</comment>
<dbReference type="GO" id="GO:0005783">
    <property type="term" value="C:endoplasmic reticulum"/>
    <property type="evidence" value="ECO:0007669"/>
    <property type="project" value="TreeGrafter"/>
</dbReference>
<evidence type="ECO:0000256" key="8">
    <source>
        <dbReference type="ARBA" id="ARBA00023315"/>
    </source>
</evidence>
<proteinExistence type="inferred from homology"/>
<keyword evidence="5 11" id="KW-0472">Membrane</keyword>
<evidence type="ECO:0000256" key="7">
    <source>
        <dbReference type="ARBA" id="ARBA00023288"/>
    </source>
</evidence>
<dbReference type="InterPro" id="IPR039859">
    <property type="entry name" value="PFA4/ZDH16/20/ERF2-like"/>
</dbReference>
<evidence type="ECO:0000256" key="5">
    <source>
        <dbReference type="ARBA" id="ARBA00023136"/>
    </source>
</evidence>
<dbReference type="GO" id="GO:0005794">
    <property type="term" value="C:Golgi apparatus"/>
    <property type="evidence" value="ECO:0007669"/>
    <property type="project" value="TreeGrafter"/>
</dbReference>
<dbReference type="EMBL" id="JPKY01000013">
    <property type="protein sequence ID" value="KFH46991.1"/>
    <property type="molecule type" value="Genomic_DNA"/>
</dbReference>
<evidence type="ECO:0000256" key="4">
    <source>
        <dbReference type="ARBA" id="ARBA00022989"/>
    </source>
</evidence>
<dbReference type="GO" id="GO:0019706">
    <property type="term" value="F:protein-cysteine S-palmitoyltransferase activity"/>
    <property type="evidence" value="ECO:0007669"/>
    <property type="project" value="UniProtKB-EC"/>
</dbReference>
<feature type="region of interest" description="Disordered" evidence="12">
    <location>
        <begin position="365"/>
        <end position="392"/>
    </location>
</feature>
<evidence type="ECO:0000256" key="10">
    <source>
        <dbReference type="ARBA" id="ARBA00048048"/>
    </source>
</evidence>
<dbReference type="HOGENOM" id="CLU_034009_0_0_1"/>
<evidence type="ECO:0000256" key="6">
    <source>
        <dbReference type="ARBA" id="ARBA00023139"/>
    </source>
</evidence>
<keyword evidence="2 11" id="KW-0808">Transferase</keyword>
<keyword evidence="6" id="KW-0564">Palmitate</keyword>
<feature type="transmembrane region" description="Helical" evidence="11">
    <location>
        <begin position="20"/>
        <end position="44"/>
    </location>
</feature>
<keyword evidence="3 11" id="KW-0812">Transmembrane</keyword>
<evidence type="ECO:0000313" key="14">
    <source>
        <dbReference type="EMBL" id="KFH46991.1"/>
    </source>
</evidence>
<gene>
    <name evidence="14" type="ORF">ACRE_020640</name>
</gene>
<comment type="subcellular location">
    <subcellularLocation>
        <location evidence="1">Membrane</location>
        <topology evidence="1">Multi-pass membrane protein</topology>
    </subcellularLocation>
</comment>
<feature type="transmembrane region" description="Helical" evidence="11">
    <location>
        <begin position="178"/>
        <end position="199"/>
    </location>
</feature>
<evidence type="ECO:0000256" key="12">
    <source>
        <dbReference type="SAM" id="MobiDB-lite"/>
    </source>
</evidence>
<evidence type="ECO:0000259" key="13">
    <source>
        <dbReference type="Pfam" id="PF01529"/>
    </source>
</evidence>
<protein>
    <recommendedName>
        <fullName evidence="11">Palmitoyltransferase</fullName>
        <ecNumber evidence="11">2.3.1.225</ecNumber>
    </recommendedName>
</protein>
<evidence type="ECO:0000256" key="2">
    <source>
        <dbReference type="ARBA" id="ARBA00022679"/>
    </source>
</evidence>
<accession>A0A086TCA9</accession>
<comment type="similarity">
    <text evidence="9">Belongs to the DHHC palmitoyltransferase family. PFA5 subfamily.</text>
</comment>
<feature type="domain" description="Palmitoyltransferase DHHC" evidence="13">
    <location>
        <begin position="143"/>
        <end position="244"/>
    </location>
</feature>
<dbReference type="AlphaFoldDB" id="A0A086TCA9"/>
<name>A0A086TCA9_HAPC1</name>
<keyword evidence="4 11" id="KW-1133">Transmembrane helix</keyword>
<comment type="domain">
    <text evidence="11">The DHHC domain is required for palmitoyltransferase activity.</text>
</comment>
<dbReference type="STRING" id="857340.A0A086TCA9"/>
<dbReference type="OrthoDB" id="331948at2759"/>
<dbReference type="EC" id="2.3.1.225" evidence="11"/>
<evidence type="ECO:0000256" key="11">
    <source>
        <dbReference type="RuleBase" id="RU079119"/>
    </source>
</evidence>
<evidence type="ECO:0000313" key="15">
    <source>
        <dbReference type="Proteomes" id="UP000029964"/>
    </source>
</evidence>
<dbReference type="Proteomes" id="UP000029964">
    <property type="component" value="Unassembled WGS sequence"/>
</dbReference>
<keyword evidence="8 11" id="KW-0012">Acyltransferase</keyword>
<feature type="compositionally biased region" description="Basic and acidic residues" evidence="12">
    <location>
        <begin position="383"/>
        <end position="392"/>
    </location>
</feature>
<dbReference type="InterPro" id="IPR001594">
    <property type="entry name" value="Palmitoyltrfase_DHHC"/>
</dbReference>
<dbReference type="PROSITE" id="PS50216">
    <property type="entry name" value="DHHC"/>
    <property type="match status" value="1"/>
</dbReference>
<dbReference type="PANTHER" id="PTHR22883">
    <property type="entry name" value="ZINC FINGER DHHC DOMAIN CONTAINING PROTEIN"/>
    <property type="match status" value="1"/>
</dbReference>
<dbReference type="GO" id="GO:0016020">
    <property type="term" value="C:membrane"/>
    <property type="evidence" value="ECO:0007669"/>
    <property type="project" value="UniProtKB-SubCell"/>
</dbReference>
<dbReference type="Pfam" id="PF01529">
    <property type="entry name" value="DHHC"/>
    <property type="match status" value="1"/>
</dbReference>
<comment type="catalytic activity">
    <reaction evidence="10 11">
        <text>L-cysteinyl-[protein] + hexadecanoyl-CoA = S-hexadecanoyl-L-cysteinyl-[protein] + CoA</text>
        <dbReference type="Rhea" id="RHEA:36683"/>
        <dbReference type="Rhea" id="RHEA-COMP:10131"/>
        <dbReference type="Rhea" id="RHEA-COMP:11032"/>
        <dbReference type="ChEBI" id="CHEBI:29950"/>
        <dbReference type="ChEBI" id="CHEBI:57287"/>
        <dbReference type="ChEBI" id="CHEBI:57379"/>
        <dbReference type="ChEBI" id="CHEBI:74151"/>
        <dbReference type="EC" id="2.3.1.225"/>
    </reaction>
</comment>
<feature type="transmembrane region" description="Helical" evidence="11">
    <location>
        <begin position="51"/>
        <end position="72"/>
    </location>
</feature>
<evidence type="ECO:0000256" key="1">
    <source>
        <dbReference type="ARBA" id="ARBA00004141"/>
    </source>
</evidence>
<keyword evidence="7" id="KW-0449">Lipoprotein</keyword>
<organism evidence="14 15">
    <name type="scientific">Hapsidospora chrysogenum (strain ATCC 11550 / CBS 779.69 / DSM 880 / IAM 14645 / JCM 23072 / IMI 49137)</name>
    <name type="common">Acremonium chrysogenum</name>
    <dbReference type="NCBI Taxonomy" id="857340"/>
    <lineage>
        <taxon>Eukaryota</taxon>
        <taxon>Fungi</taxon>
        <taxon>Dikarya</taxon>
        <taxon>Ascomycota</taxon>
        <taxon>Pezizomycotina</taxon>
        <taxon>Sordariomycetes</taxon>
        <taxon>Hypocreomycetidae</taxon>
        <taxon>Hypocreales</taxon>
        <taxon>Bionectriaceae</taxon>
        <taxon>Hapsidospora</taxon>
    </lineage>
</organism>